<keyword evidence="2" id="KW-0238">DNA-binding</keyword>
<dbReference type="InterPro" id="IPR011991">
    <property type="entry name" value="ArsR-like_HTH"/>
</dbReference>
<dbReference type="Pfam" id="PF01022">
    <property type="entry name" value="HTH_5"/>
    <property type="match status" value="1"/>
</dbReference>
<accession>A0A0S7B7B2</accession>
<dbReference type="SUPFAM" id="SSF46785">
    <property type="entry name" value="Winged helix' DNA-binding domain"/>
    <property type="match status" value="1"/>
</dbReference>
<feature type="domain" description="HTH arsR-type" evidence="4">
    <location>
        <begin position="7"/>
        <end position="101"/>
    </location>
</feature>
<dbReference type="NCBIfam" id="NF033788">
    <property type="entry name" value="HTH_metalloreg"/>
    <property type="match status" value="1"/>
</dbReference>
<evidence type="ECO:0000313" key="6">
    <source>
        <dbReference type="Proteomes" id="UP000055060"/>
    </source>
</evidence>
<proteinExistence type="predicted"/>
<reference evidence="5" key="1">
    <citation type="submission" date="2015-07" db="EMBL/GenBank/DDBJ databases">
        <title>Draft Genome Sequences of Anaerolinea thermolimosa IMO-1, Bellilinea caldifistulae GOMI-1, Leptolinea tardivitalis YMTK-2, Levilinea saccharolytica KIBI-1,Longilinea arvoryzae KOME-1, Previously Described as Members of the Anaerolineaceae (Chloroflexi).</title>
        <authorList>
            <person name="Sekiguchi Y."/>
            <person name="Ohashi A."/>
            <person name="Matsuura N."/>
            <person name="Tourlousse M.D."/>
        </authorList>
    </citation>
    <scope>NUCLEOTIDE SEQUENCE [LARGE SCALE GENOMIC DNA]</scope>
    <source>
        <strain evidence="5">KOME-1</strain>
    </source>
</reference>
<organism evidence="5">
    <name type="scientific">Longilinea arvoryzae</name>
    <dbReference type="NCBI Taxonomy" id="360412"/>
    <lineage>
        <taxon>Bacteria</taxon>
        <taxon>Bacillati</taxon>
        <taxon>Chloroflexota</taxon>
        <taxon>Anaerolineae</taxon>
        <taxon>Anaerolineales</taxon>
        <taxon>Anaerolineaceae</taxon>
        <taxon>Longilinea</taxon>
    </lineage>
</organism>
<protein>
    <submittedName>
        <fullName evidence="5">Transcriptional regulator, ArsR family</fullName>
    </submittedName>
</protein>
<keyword evidence="1" id="KW-0805">Transcription regulation</keyword>
<evidence type="ECO:0000256" key="2">
    <source>
        <dbReference type="ARBA" id="ARBA00023125"/>
    </source>
</evidence>
<name>A0A0S7B7B2_9CHLR</name>
<evidence type="ECO:0000256" key="3">
    <source>
        <dbReference type="ARBA" id="ARBA00023163"/>
    </source>
</evidence>
<dbReference type="GO" id="GO:0003700">
    <property type="term" value="F:DNA-binding transcription factor activity"/>
    <property type="evidence" value="ECO:0007669"/>
    <property type="project" value="InterPro"/>
</dbReference>
<dbReference type="AlphaFoldDB" id="A0A0S7B7B2"/>
<dbReference type="EMBL" id="DF967972">
    <property type="protein sequence ID" value="GAP13047.1"/>
    <property type="molecule type" value="Genomic_DNA"/>
</dbReference>
<evidence type="ECO:0000313" key="5">
    <source>
        <dbReference type="EMBL" id="GAP13047.1"/>
    </source>
</evidence>
<evidence type="ECO:0000256" key="1">
    <source>
        <dbReference type="ARBA" id="ARBA00023015"/>
    </source>
</evidence>
<dbReference type="RefSeq" id="WP_075072412.1">
    <property type="nucleotide sequence ID" value="NZ_DF967972.1"/>
</dbReference>
<dbReference type="PROSITE" id="PS50987">
    <property type="entry name" value="HTH_ARSR_2"/>
    <property type="match status" value="1"/>
</dbReference>
<dbReference type="PANTHER" id="PTHR43132">
    <property type="entry name" value="ARSENICAL RESISTANCE OPERON REPRESSOR ARSR-RELATED"/>
    <property type="match status" value="1"/>
</dbReference>
<dbReference type="GO" id="GO:0003677">
    <property type="term" value="F:DNA binding"/>
    <property type="evidence" value="ECO:0007669"/>
    <property type="project" value="UniProtKB-KW"/>
</dbReference>
<dbReference type="OrthoDB" id="9798835at2"/>
<evidence type="ECO:0000259" key="4">
    <source>
        <dbReference type="PROSITE" id="PS50987"/>
    </source>
</evidence>
<dbReference type="SMART" id="SM00418">
    <property type="entry name" value="HTH_ARSR"/>
    <property type="match status" value="1"/>
</dbReference>
<dbReference type="InterPro" id="IPR051011">
    <property type="entry name" value="Metal_resp_trans_reg"/>
</dbReference>
<keyword evidence="3" id="KW-0804">Transcription</keyword>
<dbReference type="InterPro" id="IPR001845">
    <property type="entry name" value="HTH_ArsR_DNA-bd_dom"/>
</dbReference>
<dbReference type="InterPro" id="IPR036388">
    <property type="entry name" value="WH-like_DNA-bd_sf"/>
</dbReference>
<dbReference type="STRING" id="360412.LARV_00788"/>
<dbReference type="Proteomes" id="UP000055060">
    <property type="component" value="Unassembled WGS sequence"/>
</dbReference>
<dbReference type="Gene3D" id="1.10.10.10">
    <property type="entry name" value="Winged helix-like DNA-binding domain superfamily/Winged helix DNA-binding domain"/>
    <property type="match status" value="1"/>
</dbReference>
<sequence>MIDKQDTQAGQYDSQAQIFKVLTHPARLAILDILRDGEHCVCHMEAYLGYRQSYISQQLSVLREAGLIQDRRDGWNIFYRVANERIFEVLDAMRRITGQDSFKMMAPKTACTCPKCSRNAAANG</sequence>
<dbReference type="CDD" id="cd00090">
    <property type="entry name" value="HTH_ARSR"/>
    <property type="match status" value="1"/>
</dbReference>
<dbReference type="PRINTS" id="PR00778">
    <property type="entry name" value="HTHARSR"/>
</dbReference>
<keyword evidence="6" id="KW-1185">Reference proteome</keyword>
<dbReference type="InterPro" id="IPR036390">
    <property type="entry name" value="WH_DNA-bd_sf"/>
</dbReference>
<dbReference type="PANTHER" id="PTHR43132:SF2">
    <property type="entry name" value="ARSENICAL RESISTANCE OPERON REPRESSOR ARSR-RELATED"/>
    <property type="match status" value="1"/>
</dbReference>
<gene>
    <name evidence="5" type="ORF">LARV_00788</name>
</gene>